<dbReference type="GeneID" id="85313831"/>
<sequence length="334" mass="38172">MPLPRLQHTFKDDGAFYFSTELVPGVSMSQLTEEQKQVVTEELLEVHSRFWKHHTCWQPKSDIEKGSYVFCHNDLGQHNVIVDPETLKINAIIDWEYGGFWPEWFEQPYWKRKGPSAPLRGEEDDRERCREWLITLNGKVPPSTDPAGSGVVVEGAETLNPNNAGDGSLIPGSFVRLVITFAVPFILAYVAHTHKREQQQLQQIRDEVRHFIRTFESVSPINERIREGVDEVQRRYVRGHAPVYRADDPDVTPDKLKEVAQEATQTYLEGRYRSVIRTRVYAHLGQKDYKEVVDLIRQQIISAAGINEEATKIIDEDDAKGSARASEDCGDGEN</sequence>
<feature type="domain" description="Aminoglycoside phosphotransferase" evidence="1">
    <location>
        <begin position="30"/>
        <end position="99"/>
    </location>
</feature>
<comment type="caution">
    <text evidence="2">The sequence shown here is derived from an EMBL/GenBank/DDBJ whole genome shotgun (WGS) entry which is preliminary data.</text>
</comment>
<keyword evidence="3" id="KW-1185">Reference proteome</keyword>
<evidence type="ECO:0000313" key="3">
    <source>
        <dbReference type="Proteomes" id="UP001244011"/>
    </source>
</evidence>
<dbReference type="InterPro" id="IPR051678">
    <property type="entry name" value="AGP_Transferase"/>
</dbReference>
<reference evidence="2" key="1">
    <citation type="submission" date="2023-06" db="EMBL/GenBank/DDBJ databases">
        <title>Genome-scale phylogeny and comparative genomics of the fungal order Sordariales.</title>
        <authorList>
            <consortium name="Lawrence Berkeley National Laboratory"/>
            <person name="Hensen N."/>
            <person name="Bonometti L."/>
            <person name="Westerberg I."/>
            <person name="Brannstrom I.O."/>
            <person name="Guillou S."/>
            <person name="Cros-Aarteil S."/>
            <person name="Calhoun S."/>
            <person name="Haridas S."/>
            <person name="Kuo A."/>
            <person name="Mondo S."/>
            <person name="Pangilinan J."/>
            <person name="Riley R."/>
            <person name="Labutti K."/>
            <person name="Andreopoulos B."/>
            <person name="Lipzen A."/>
            <person name="Chen C."/>
            <person name="Yanf M."/>
            <person name="Daum C."/>
            <person name="Ng V."/>
            <person name="Clum A."/>
            <person name="Steindorff A."/>
            <person name="Ohm R."/>
            <person name="Martin F."/>
            <person name="Silar P."/>
            <person name="Natvig D."/>
            <person name="Lalanne C."/>
            <person name="Gautier V."/>
            <person name="Ament-Velasquez S.L."/>
            <person name="Kruys A."/>
            <person name="Hutchinson M.I."/>
            <person name="Powell A.J."/>
            <person name="Barry K."/>
            <person name="Miller A.N."/>
            <person name="Grigoriev I.V."/>
            <person name="Debuchy R."/>
            <person name="Gladieux P."/>
            <person name="Thoren M.H."/>
            <person name="Johannesson H."/>
        </authorList>
    </citation>
    <scope>NUCLEOTIDE SEQUENCE</scope>
    <source>
        <strain evidence="2">8032-3</strain>
    </source>
</reference>
<dbReference type="Proteomes" id="UP001244011">
    <property type="component" value="Unassembled WGS sequence"/>
</dbReference>
<dbReference type="AlphaFoldDB" id="A0AAJ0BV90"/>
<gene>
    <name evidence="2" type="ORF">QBC33DRAFT_572087</name>
</gene>
<evidence type="ECO:0000313" key="2">
    <source>
        <dbReference type="EMBL" id="KAK1765114.1"/>
    </source>
</evidence>
<dbReference type="RefSeq" id="XP_060281327.1">
    <property type="nucleotide sequence ID" value="XM_060430644.1"/>
</dbReference>
<dbReference type="InterPro" id="IPR011009">
    <property type="entry name" value="Kinase-like_dom_sf"/>
</dbReference>
<dbReference type="InterPro" id="IPR002575">
    <property type="entry name" value="Aminoglycoside_PTrfase"/>
</dbReference>
<protein>
    <recommendedName>
        <fullName evidence="1">Aminoglycoside phosphotransferase domain-containing protein</fullName>
    </recommendedName>
</protein>
<dbReference type="PANTHER" id="PTHR21310">
    <property type="entry name" value="AMINOGLYCOSIDE PHOSPHOTRANSFERASE-RELATED-RELATED"/>
    <property type="match status" value="1"/>
</dbReference>
<accession>A0AAJ0BV90</accession>
<evidence type="ECO:0000259" key="1">
    <source>
        <dbReference type="Pfam" id="PF01636"/>
    </source>
</evidence>
<dbReference type="Gene3D" id="3.90.1200.10">
    <property type="match status" value="1"/>
</dbReference>
<dbReference type="EMBL" id="MU839017">
    <property type="protein sequence ID" value="KAK1765114.1"/>
    <property type="molecule type" value="Genomic_DNA"/>
</dbReference>
<proteinExistence type="predicted"/>
<dbReference type="Pfam" id="PF01636">
    <property type="entry name" value="APH"/>
    <property type="match status" value="1"/>
</dbReference>
<dbReference type="SUPFAM" id="SSF56112">
    <property type="entry name" value="Protein kinase-like (PK-like)"/>
    <property type="match status" value="1"/>
</dbReference>
<organism evidence="2 3">
    <name type="scientific">Phialemonium atrogriseum</name>
    <dbReference type="NCBI Taxonomy" id="1093897"/>
    <lineage>
        <taxon>Eukaryota</taxon>
        <taxon>Fungi</taxon>
        <taxon>Dikarya</taxon>
        <taxon>Ascomycota</taxon>
        <taxon>Pezizomycotina</taxon>
        <taxon>Sordariomycetes</taxon>
        <taxon>Sordariomycetidae</taxon>
        <taxon>Cephalothecales</taxon>
        <taxon>Cephalothecaceae</taxon>
        <taxon>Phialemonium</taxon>
    </lineage>
</organism>
<name>A0AAJ0BV90_9PEZI</name>
<dbReference type="PANTHER" id="PTHR21310:SF15">
    <property type="entry name" value="AMINOGLYCOSIDE PHOSPHOTRANSFERASE DOMAIN-CONTAINING PROTEIN"/>
    <property type="match status" value="1"/>
</dbReference>